<dbReference type="InterPro" id="IPR036097">
    <property type="entry name" value="HisK_dim/P_sf"/>
</dbReference>
<dbReference type="RefSeq" id="WP_194020407.1">
    <property type="nucleotide sequence ID" value="NZ_JADEVV010000043.1"/>
</dbReference>
<name>A0ABR9VU82_9SYNC</name>
<dbReference type="SUPFAM" id="SSF55874">
    <property type="entry name" value="ATPase domain of HSP90 chaperone/DNA topoisomerase II/histidine kinase"/>
    <property type="match status" value="1"/>
</dbReference>
<evidence type="ECO:0000256" key="3">
    <source>
        <dbReference type="ARBA" id="ARBA00022553"/>
    </source>
</evidence>
<keyword evidence="3" id="KW-0597">Phosphoprotein</keyword>
<keyword evidence="8" id="KW-1185">Reference proteome</keyword>
<dbReference type="SMART" id="SM00387">
    <property type="entry name" value="HATPase_c"/>
    <property type="match status" value="1"/>
</dbReference>
<evidence type="ECO:0000313" key="8">
    <source>
        <dbReference type="Proteomes" id="UP000658720"/>
    </source>
</evidence>
<dbReference type="GO" id="GO:0016301">
    <property type="term" value="F:kinase activity"/>
    <property type="evidence" value="ECO:0007669"/>
    <property type="project" value="UniProtKB-KW"/>
</dbReference>
<dbReference type="Gene3D" id="3.30.565.10">
    <property type="entry name" value="Histidine kinase-like ATPase, C-terminal domain"/>
    <property type="match status" value="1"/>
</dbReference>
<dbReference type="SMART" id="SM00388">
    <property type="entry name" value="HisKA"/>
    <property type="match status" value="1"/>
</dbReference>
<evidence type="ECO:0000259" key="6">
    <source>
        <dbReference type="PROSITE" id="PS50109"/>
    </source>
</evidence>
<gene>
    <name evidence="7" type="ORF">IQ217_13935</name>
</gene>
<dbReference type="PROSITE" id="PS50109">
    <property type="entry name" value="HIS_KIN"/>
    <property type="match status" value="1"/>
</dbReference>
<proteinExistence type="predicted"/>
<dbReference type="CDD" id="cd00082">
    <property type="entry name" value="HisKA"/>
    <property type="match status" value="1"/>
</dbReference>
<comment type="catalytic activity">
    <reaction evidence="1">
        <text>ATP + protein L-histidine = ADP + protein N-phospho-L-histidine.</text>
        <dbReference type="EC" id="2.7.13.3"/>
    </reaction>
</comment>
<dbReference type="InterPro" id="IPR003594">
    <property type="entry name" value="HATPase_dom"/>
</dbReference>
<sequence>MATHFASLGKSLIDLVCLPPGNEPVPVLLAHKLALALQSEVVVWIVGQAQPWFWSLAGKHGRWPSEDFWQDCPPHTLEAIANGQGSTLTTEEWPLWQELFHLPCPRVEGVKTFFQGRENGLILTAHSCPVKGKSVQKKRQFPLQKLQDDLGVINQLLSGIELPNNELLQDLSSVNLAEFDPISTPHSSRNFFEESPILKIWYEASHRQLEQQKQWNEKLINNIITIMSDQTRNPLATIRMVVATLRATPPTPEKLEQRLEIIDQAWHKLNDINSKILQLKQLKQEGNQLQIQDLEVISLLKETIEHCPTLGKDNHKIELHYDHEINSVAADDDYLRQIFQELLANAQKFAVADSPIVVTVEQCDHTAMELKKKVKCTFSNHTVAIDAQNLQHLFDPFYREQWTIDSAIAGVGLGLTIVRTLIEQLNGKISVVGKPSSQPGQSIITFTLMIPESGATE</sequence>
<dbReference type="EC" id="2.7.13.3" evidence="2"/>
<dbReference type="EMBL" id="JADEVV010000043">
    <property type="protein sequence ID" value="MBE9254920.1"/>
    <property type="molecule type" value="Genomic_DNA"/>
</dbReference>
<dbReference type="Pfam" id="PF00512">
    <property type="entry name" value="HisKA"/>
    <property type="match status" value="1"/>
</dbReference>
<keyword evidence="5" id="KW-0902">Two-component regulatory system</keyword>
<dbReference type="InterPro" id="IPR005467">
    <property type="entry name" value="His_kinase_dom"/>
</dbReference>
<dbReference type="InterPro" id="IPR003661">
    <property type="entry name" value="HisK_dim/P_dom"/>
</dbReference>
<feature type="domain" description="Histidine kinase" evidence="6">
    <location>
        <begin position="226"/>
        <end position="454"/>
    </location>
</feature>
<reference evidence="7 8" key="1">
    <citation type="submission" date="2020-10" db="EMBL/GenBank/DDBJ databases">
        <authorList>
            <person name="Castelo-Branco R."/>
            <person name="Eusebio N."/>
            <person name="Adriana R."/>
            <person name="Vieira A."/>
            <person name="Brugerolle De Fraissinette N."/>
            <person name="Rezende De Castro R."/>
            <person name="Schneider M.P."/>
            <person name="Vasconcelos V."/>
            <person name="Leao P.N."/>
        </authorList>
    </citation>
    <scope>NUCLEOTIDE SEQUENCE [LARGE SCALE GENOMIC DNA]</scope>
    <source>
        <strain evidence="7 8">LEGE 00031</strain>
    </source>
</reference>
<evidence type="ECO:0000256" key="4">
    <source>
        <dbReference type="ARBA" id="ARBA00022777"/>
    </source>
</evidence>
<dbReference type="Proteomes" id="UP000658720">
    <property type="component" value="Unassembled WGS sequence"/>
</dbReference>
<keyword evidence="4 7" id="KW-0808">Transferase</keyword>
<evidence type="ECO:0000256" key="5">
    <source>
        <dbReference type="ARBA" id="ARBA00023012"/>
    </source>
</evidence>
<keyword evidence="4 7" id="KW-0418">Kinase</keyword>
<dbReference type="PRINTS" id="PR00344">
    <property type="entry name" value="BCTRLSENSOR"/>
</dbReference>
<dbReference type="SUPFAM" id="SSF47384">
    <property type="entry name" value="Homodimeric domain of signal transducing histidine kinase"/>
    <property type="match status" value="1"/>
</dbReference>
<evidence type="ECO:0000256" key="1">
    <source>
        <dbReference type="ARBA" id="ARBA00000085"/>
    </source>
</evidence>
<evidence type="ECO:0000313" key="7">
    <source>
        <dbReference type="EMBL" id="MBE9254920.1"/>
    </source>
</evidence>
<dbReference type="PANTHER" id="PTHR43547">
    <property type="entry name" value="TWO-COMPONENT HISTIDINE KINASE"/>
    <property type="match status" value="1"/>
</dbReference>
<organism evidence="7 8">
    <name type="scientific">Synechocystis salina LEGE 00031</name>
    <dbReference type="NCBI Taxonomy" id="1828736"/>
    <lineage>
        <taxon>Bacteria</taxon>
        <taxon>Bacillati</taxon>
        <taxon>Cyanobacteriota</taxon>
        <taxon>Cyanophyceae</taxon>
        <taxon>Synechococcales</taxon>
        <taxon>Merismopediaceae</taxon>
        <taxon>Synechocystis</taxon>
    </lineage>
</organism>
<comment type="caution">
    <text evidence="7">The sequence shown here is derived from an EMBL/GenBank/DDBJ whole genome shotgun (WGS) entry which is preliminary data.</text>
</comment>
<accession>A0ABR9VU82</accession>
<evidence type="ECO:0000256" key="2">
    <source>
        <dbReference type="ARBA" id="ARBA00012438"/>
    </source>
</evidence>
<dbReference type="Pfam" id="PF02518">
    <property type="entry name" value="HATPase_c"/>
    <property type="match status" value="1"/>
</dbReference>
<dbReference type="InterPro" id="IPR004358">
    <property type="entry name" value="Sig_transdc_His_kin-like_C"/>
</dbReference>
<protein>
    <recommendedName>
        <fullName evidence="2">histidine kinase</fullName>
        <ecNumber evidence="2">2.7.13.3</ecNumber>
    </recommendedName>
</protein>
<dbReference type="InterPro" id="IPR036890">
    <property type="entry name" value="HATPase_C_sf"/>
</dbReference>
<dbReference type="Gene3D" id="1.10.287.130">
    <property type="match status" value="1"/>
</dbReference>
<dbReference type="PANTHER" id="PTHR43547:SF2">
    <property type="entry name" value="HYBRID SIGNAL TRANSDUCTION HISTIDINE KINASE C"/>
    <property type="match status" value="1"/>
</dbReference>